<dbReference type="Proteomes" id="UP000784294">
    <property type="component" value="Unassembled WGS sequence"/>
</dbReference>
<proteinExistence type="predicted"/>
<protein>
    <submittedName>
        <fullName evidence="1">Uncharacterized protein</fullName>
    </submittedName>
</protein>
<gene>
    <name evidence="1" type="ORF">PXEA_LOCUS9702</name>
</gene>
<evidence type="ECO:0000313" key="2">
    <source>
        <dbReference type="Proteomes" id="UP000784294"/>
    </source>
</evidence>
<sequence>MGTRGSVAEWLACQATVLHCRGSTPAEANLPMPGDVSTPPACGSSRERLQGVELCGVSRTLPAGLGQFSQWARLELTSSTLRSSI</sequence>
<evidence type="ECO:0000313" key="1">
    <source>
        <dbReference type="EMBL" id="VEL16262.1"/>
    </source>
</evidence>
<keyword evidence="2" id="KW-1185">Reference proteome</keyword>
<organism evidence="1 2">
    <name type="scientific">Protopolystoma xenopodis</name>
    <dbReference type="NCBI Taxonomy" id="117903"/>
    <lineage>
        <taxon>Eukaryota</taxon>
        <taxon>Metazoa</taxon>
        <taxon>Spiralia</taxon>
        <taxon>Lophotrochozoa</taxon>
        <taxon>Platyhelminthes</taxon>
        <taxon>Monogenea</taxon>
        <taxon>Polyopisthocotylea</taxon>
        <taxon>Polystomatidea</taxon>
        <taxon>Polystomatidae</taxon>
        <taxon>Protopolystoma</taxon>
    </lineage>
</organism>
<reference evidence="1" key="1">
    <citation type="submission" date="2018-11" db="EMBL/GenBank/DDBJ databases">
        <authorList>
            <consortium name="Pathogen Informatics"/>
        </authorList>
    </citation>
    <scope>NUCLEOTIDE SEQUENCE</scope>
</reference>
<dbReference type="EMBL" id="CAAALY010027772">
    <property type="protein sequence ID" value="VEL16262.1"/>
    <property type="molecule type" value="Genomic_DNA"/>
</dbReference>
<comment type="caution">
    <text evidence="1">The sequence shown here is derived from an EMBL/GenBank/DDBJ whole genome shotgun (WGS) entry which is preliminary data.</text>
</comment>
<accession>A0A3S5A6H5</accession>
<dbReference type="AlphaFoldDB" id="A0A3S5A6H5"/>
<name>A0A3S5A6H5_9PLAT</name>